<dbReference type="GO" id="GO:0032259">
    <property type="term" value="P:methylation"/>
    <property type="evidence" value="ECO:0007669"/>
    <property type="project" value="UniProtKB-KW"/>
</dbReference>
<dbReference type="InterPro" id="IPR025714">
    <property type="entry name" value="Methyltranfer_dom"/>
</dbReference>
<protein>
    <recommendedName>
        <fullName evidence="5">Arsenite methyltransferase</fullName>
        <ecNumber evidence="4">2.1.1.137</ecNumber>
    </recommendedName>
</protein>
<evidence type="ECO:0000256" key="2">
    <source>
        <dbReference type="ARBA" id="ARBA00022691"/>
    </source>
</evidence>
<dbReference type="GO" id="GO:0008168">
    <property type="term" value="F:methyltransferase activity"/>
    <property type="evidence" value="ECO:0007669"/>
    <property type="project" value="UniProtKB-KW"/>
</dbReference>
<evidence type="ECO:0000256" key="1">
    <source>
        <dbReference type="ARBA" id="ARBA00022679"/>
    </source>
</evidence>
<dbReference type="Pfam" id="PF13847">
    <property type="entry name" value="Methyltransf_31"/>
    <property type="match status" value="1"/>
</dbReference>
<keyword evidence="10" id="KW-0489">Methyltransferase</keyword>
<evidence type="ECO:0000259" key="9">
    <source>
        <dbReference type="Pfam" id="PF13847"/>
    </source>
</evidence>
<dbReference type="InterPro" id="IPR029063">
    <property type="entry name" value="SAM-dependent_MTases_sf"/>
</dbReference>
<comment type="similarity">
    <text evidence="3">Belongs to the methyltransferase superfamily. Arsenite methyltransferase family.</text>
</comment>
<dbReference type="Gene3D" id="3.40.5.100">
    <property type="match status" value="1"/>
</dbReference>
<evidence type="ECO:0000256" key="7">
    <source>
        <dbReference type="ARBA" id="ARBA00047943"/>
    </source>
</evidence>
<feature type="domain" description="Methyltransferase" evidence="9">
    <location>
        <begin position="64"/>
        <end position="216"/>
    </location>
</feature>
<organism evidence="10 11">
    <name type="scientific">Hymenobacter cellulosivorans</name>
    <dbReference type="NCBI Taxonomy" id="2932249"/>
    <lineage>
        <taxon>Bacteria</taxon>
        <taxon>Pseudomonadati</taxon>
        <taxon>Bacteroidota</taxon>
        <taxon>Cytophagia</taxon>
        <taxon>Cytophagales</taxon>
        <taxon>Hymenobacteraceae</taxon>
        <taxon>Hymenobacter</taxon>
    </lineage>
</organism>
<dbReference type="Gene3D" id="3.40.50.150">
    <property type="entry name" value="Vaccinia Virus protein VP39"/>
    <property type="match status" value="1"/>
</dbReference>
<reference evidence="10 11" key="1">
    <citation type="submission" date="2022-04" db="EMBL/GenBank/DDBJ databases">
        <title>Hymenobacter sp. isolated from the air.</title>
        <authorList>
            <person name="Won M."/>
            <person name="Lee C.-M."/>
            <person name="Woen H.-Y."/>
            <person name="Kwon S.-W."/>
        </authorList>
    </citation>
    <scope>NUCLEOTIDE SEQUENCE [LARGE SCALE GENOMIC DNA]</scope>
    <source>
        <strain evidence="11">5116 S-27</strain>
    </source>
</reference>
<dbReference type="Proteomes" id="UP000831785">
    <property type="component" value="Chromosome"/>
</dbReference>
<dbReference type="EMBL" id="CP095049">
    <property type="protein sequence ID" value="UOQ50742.1"/>
    <property type="molecule type" value="Genomic_DNA"/>
</dbReference>
<comment type="catalytic activity">
    <reaction evidence="8">
        <text>arsenic triglutathione + 3 [thioredoxin]-dithiol + 3 S-adenosyl-L-methionine = trimethylarsine + 3 [thioredoxin]-disulfide + 3 glutathione + 3 S-adenosyl-L-homocysteine + 3 H(+)</text>
        <dbReference type="Rhea" id="RHEA:69432"/>
        <dbReference type="Rhea" id="RHEA-COMP:10698"/>
        <dbReference type="Rhea" id="RHEA-COMP:10700"/>
        <dbReference type="ChEBI" id="CHEBI:15378"/>
        <dbReference type="ChEBI" id="CHEBI:27130"/>
        <dbReference type="ChEBI" id="CHEBI:29950"/>
        <dbReference type="ChEBI" id="CHEBI:50058"/>
        <dbReference type="ChEBI" id="CHEBI:57856"/>
        <dbReference type="ChEBI" id="CHEBI:57925"/>
        <dbReference type="ChEBI" id="CHEBI:59789"/>
        <dbReference type="ChEBI" id="CHEBI:183640"/>
        <dbReference type="EC" id="2.1.1.137"/>
    </reaction>
</comment>
<dbReference type="PANTHER" id="PTHR43675">
    <property type="entry name" value="ARSENITE METHYLTRANSFERASE"/>
    <property type="match status" value="1"/>
</dbReference>
<dbReference type="InterPro" id="IPR026669">
    <property type="entry name" value="Arsenite_MeTrfase-like"/>
</dbReference>
<gene>
    <name evidence="10" type="ORF">MUN80_13335</name>
</gene>
<evidence type="ECO:0000256" key="6">
    <source>
        <dbReference type="ARBA" id="ARBA00047941"/>
    </source>
</evidence>
<comment type="catalytic activity">
    <reaction evidence="7">
        <text>arsenic triglutathione + 2 [thioredoxin]-dithiol + 2 S-adenosyl-L-methionine + H2O = dimethylarsinous acid + 2 [thioredoxin]-disulfide + 3 glutathione + 2 S-adenosyl-L-homocysteine + 2 H(+)</text>
        <dbReference type="Rhea" id="RHEA:69464"/>
        <dbReference type="Rhea" id="RHEA-COMP:10698"/>
        <dbReference type="Rhea" id="RHEA-COMP:10700"/>
        <dbReference type="ChEBI" id="CHEBI:15377"/>
        <dbReference type="ChEBI" id="CHEBI:15378"/>
        <dbReference type="ChEBI" id="CHEBI:23808"/>
        <dbReference type="ChEBI" id="CHEBI:29950"/>
        <dbReference type="ChEBI" id="CHEBI:50058"/>
        <dbReference type="ChEBI" id="CHEBI:57856"/>
        <dbReference type="ChEBI" id="CHEBI:57925"/>
        <dbReference type="ChEBI" id="CHEBI:59789"/>
        <dbReference type="ChEBI" id="CHEBI:183640"/>
        <dbReference type="EC" id="2.1.1.137"/>
    </reaction>
</comment>
<evidence type="ECO:0000256" key="3">
    <source>
        <dbReference type="ARBA" id="ARBA00034487"/>
    </source>
</evidence>
<dbReference type="RefSeq" id="WP_244713553.1">
    <property type="nucleotide sequence ID" value="NZ_CP095049.1"/>
</dbReference>
<keyword evidence="2" id="KW-0949">S-adenosyl-L-methionine</keyword>
<evidence type="ECO:0000256" key="5">
    <source>
        <dbReference type="ARBA" id="ARBA00034545"/>
    </source>
</evidence>
<dbReference type="PANTHER" id="PTHR43675:SF8">
    <property type="entry name" value="ARSENITE METHYLTRANSFERASE"/>
    <property type="match status" value="1"/>
</dbReference>
<keyword evidence="11" id="KW-1185">Reference proteome</keyword>
<evidence type="ECO:0000256" key="8">
    <source>
        <dbReference type="ARBA" id="ARBA00048428"/>
    </source>
</evidence>
<name>A0ABY4F3J7_9BACT</name>
<evidence type="ECO:0000313" key="10">
    <source>
        <dbReference type="EMBL" id="UOQ50742.1"/>
    </source>
</evidence>
<evidence type="ECO:0000256" key="4">
    <source>
        <dbReference type="ARBA" id="ARBA00034521"/>
    </source>
</evidence>
<proteinExistence type="inferred from homology"/>
<sequence>MEQHIQAQVQDYYGTELQTSHDLKTNACCTDDIPAAHKQILAQLETEVLEKYYGCGVCIPSAVEGLTVLDLGSGSGRDAYLLSKLVGEQGRVIGVDMTEEQLAVARRHVAAHTERFGYRQPNVEFRHGFIEDLLSAGLDDNSVDLVVSNCVLNLSTDKAATYREIFRVLKPGGELFIADVFSDRRVPENLRQDPVLYGECLSGALYIEDFRRLLRELGIRDYRLTAQRRLTIGNAEIERKVGNIKFYSLTVRAFKLDLEDQCEDYGQVATYLGTSPDEPHSFTLDDHHVFETGRPVLVCGNTADMLTLTRYGTHFRVDGTKNQHFGLFPCGPAPASTAAATETTGSCC</sequence>
<comment type="catalytic activity">
    <reaction evidence="6">
        <text>arsenic triglutathione + [thioredoxin]-dithiol + S-adenosyl-L-methionine + 2 H2O = methylarsonous acid + [thioredoxin]-disulfide + 3 glutathione + S-adenosyl-L-homocysteine + H(+)</text>
        <dbReference type="Rhea" id="RHEA:69460"/>
        <dbReference type="Rhea" id="RHEA-COMP:10698"/>
        <dbReference type="Rhea" id="RHEA-COMP:10700"/>
        <dbReference type="ChEBI" id="CHEBI:15377"/>
        <dbReference type="ChEBI" id="CHEBI:15378"/>
        <dbReference type="ChEBI" id="CHEBI:17826"/>
        <dbReference type="ChEBI" id="CHEBI:29950"/>
        <dbReference type="ChEBI" id="CHEBI:50058"/>
        <dbReference type="ChEBI" id="CHEBI:57856"/>
        <dbReference type="ChEBI" id="CHEBI:57925"/>
        <dbReference type="ChEBI" id="CHEBI:59789"/>
        <dbReference type="ChEBI" id="CHEBI:183640"/>
        <dbReference type="EC" id="2.1.1.137"/>
    </reaction>
</comment>
<evidence type="ECO:0000313" key="11">
    <source>
        <dbReference type="Proteomes" id="UP000831785"/>
    </source>
</evidence>
<dbReference type="SUPFAM" id="SSF53335">
    <property type="entry name" value="S-adenosyl-L-methionine-dependent methyltransferases"/>
    <property type="match status" value="1"/>
</dbReference>
<accession>A0ABY4F3J7</accession>
<dbReference type="CDD" id="cd02440">
    <property type="entry name" value="AdoMet_MTases"/>
    <property type="match status" value="1"/>
</dbReference>
<dbReference type="EC" id="2.1.1.137" evidence="4"/>
<keyword evidence="1" id="KW-0808">Transferase</keyword>